<dbReference type="EMBL" id="MT144446">
    <property type="protein sequence ID" value="QJA53731.1"/>
    <property type="molecule type" value="Genomic_DNA"/>
</dbReference>
<dbReference type="EMBL" id="MT141268">
    <property type="protein sequence ID" value="QJA57341.1"/>
    <property type="molecule type" value="Genomic_DNA"/>
</dbReference>
<evidence type="ECO:0000313" key="3">
    <source>
        <dbReference type="EMBL" id="QJA78191.1"/>
    </source>
</evidence>
<dbReference type="AlphaFoldDB" id="A0A6H2A251"/>
<gene>
    <name evidence="3" type="ORF">MM415A01118_0017</name>
    <name evidence="2" type="ORF">MM415B01659_0010</name>
    <name evidence="1" type="ORF">TM448A03870_0002</name>
    <name evidence="4" type="ORF">TM448B01472_0017</name>
</gene>
<reference evidence="1" key="1">
    <citation type="submission" date="2020-03" db="EMBL/GenBank/DDBJ databases">
        <title>The deep terrestrial virosphere.</title>
        <authorList>
            <person name="Holmfeldt K."/>
            <person name="Nilsson E."/>
            <person name="Simone D."/>
            <person name="Lopez-Fernandez M."/>
            <person name="Wu X."/>
            <person name="de Brujin I."/>
            <person name="Lundin D."/>
            <person name="Andersson A."/>
            <person name="Bertilsson S."/>
            <person name="Dopson M."/>
        </authorList>
    </citation>
    <scope>NUCLEOTIDE SEQUENCE</scope>
    <source>
        <strain evidence="3">MM415A01118</strain>
        <strain evidence="2">MM415B01659</strain>
        <strain evidence="1">TM448A03870</strain>
        <strain evidence="4">TM448B01472</strain>
    </source>
</reference>
<dbReference type="EMBL" id="MT144765">
    <property type="protein sequence ID" value="QJH99055.1"/>
    <property type="molecule type" value="Genomic_DNA"/>
</dbReference>
<organism evidence="1">
    <name type="scientific">viral metagenome</name>
    <dbReference type="NCBI Taxonomy" id="1070528"/>
    <lineage>
        <taxon>unclassified sequences</taxon>
        <taxon>metagenomes</taxon>
        <taxon>organismal metagenomes</taxon>
    </lineage>
</organism>
<evidence type="ECO:0000313" key="2">
    <source>
        <dbReference type="EMBL" id="QJA57341.1"/>
    </source>
</evidence>
<dbReference type="EMBL" id="MT142324">
    <property type="protein sequence ID" value="QJA78191.1"/>
    <property type="molecule type" value="Genomic_DNA"/>
</dbReference>
<sequence>MARPLSQGGIDGPDGGFFAGSGIYPVQSDLGELAVRLGAPASIDRLGNVIYMRDFRYGLNSSEWGSSGAGEDVHLSGNHSMYGGYTVRLEKVASTSSYSGVEVRTVARSAGRVGVETLFAVITNYPKAKLYLYRYTGTQLYRWGLQWDTANQEVSILTDVDTWTLTGTTVKCLIGYPLLHSMKLVGDESDGDYVRALIDGVEIDLPEGTAVISSSTVDPHLLLRVFNSAGPPYGCFMYVDAIMVTVNEPP</sequence>
<proteinExistence type="predicted"/>
<accession>A0A6H2A251</accession>
<evidence type="ECO:0000313" key="1">
    <source>
        <dbReference type="EMBL" id="QJA53731.1"/>
    </source>
</evidence>
<evidence type="ECO:0000313" key="4">
    <source>
        <dbReference type="EMBL" id="QJH99055.1"/>
    </source>
</evidence>
<name>A0A6H2A251_9ZZZZ</name>
<protein>
    <submittedName>
        <fullName evidence="1">Uncharacterized protein</fullName>
    </submittedName>
</protein>